<dbReference type="EMBL" id="CAMPGE010025653">
    <property type="protein sequence ID" value="CAI2383389.1"/>
    <property type="molecule type" value="Genomic_DNA"/>
</dbReference>
<comment type="caution">
    <text evidence="1">The sequence shown here is derived from an EMBL/GenBank/DDBJ whole genome shotgun (WGS) entry which is preliminary data.</text>
</comment>
<proteinExistence type="predicted"/>
<protein>
    <submittedName>
        <fullName evidence="1">Uncharacterized protein</fullName>
    </submittedName>
</protein>
<dbReference type="AlphaFoldDB" id="A0AAD2D6T3"/>
<keyword evidence="2" id="KW-1185">Reference proteome</keyword>
<evidence type="ECO:0000313" key="2">
    <source>
        <dbReference type="Proteomes" id="UP001295684"/>
    </source>
</evidence>
<evidence type="ECO:0000313" key="1">
    <source>
        <dbReference type="EMBL" id="CAI2383389.1"/>
    </source>
</evidence>
<accession>A0AAD2D6T3</accession>
<reference evidence="1" key="1">
    <citation type="submission" date="2023-07" db="EMBL/GenBank/DDBJ databases">
        <authorList>
            <consortium name="AG Swart"/>
            <person name="Singh M."/>
            <person name="Singh A."/>
            <person name="Seah K."/>
            <person name="Emmerich C."/>
        </authorList>
    </citation>
    <scope>NUCLEOTIDE SEQUENCE</scope>
    <source>
        <strain evidence="1">DP1</strain>
    </source>
</reference>
<gene>
    <name evidence="1" type="ORF">ECRASSUSDP1_LOCUS24888</name>
</gene>
<organism evidence="1 2">
    <name type="scientific">Euplotes crassus</name>
    <dbReference type="NCBI Taxonomy" id="5936"/>
    <lineage>
        <taxon>Eukaryota</taxon>
        <taxon>Sar</taxon>
        <taxon>Alveolata</taxon>
        <taxon>Ciliophora</taxon>
        <taxon>Intramacronucleata</taxon>
        <taxon>Spirotrichea</taxon>
        <taxon>Hypotrichia</taxon>
        <taxon>Euplotida</taxon>
        <taxon>Euplotidae</taxon>
        <taxon>Moneuplotes</taxon>
    </lineage>
</organism>
<name>A0AAD2D6T3_EUPCR</name>
<dbReference type="Proteomes" id="UP001295684">
    <property type="component" value="Unassembled WGS sequence"/>
</dbReference>
<sequence length="131" mass="15443">MAGKAFFEYFRENSEERKEFKAPDKKISDPKTAEHLQNNLSYMRVQFFNRIGYEDDHFSLEDLVIGTKAYCMQSRKDMAKEFSLTSRKQMCIAFGIGSFIFTRRIYFSTGIFTITAYTVCPEILEAIYKFR</sequence>